<protein>
    <submittedName>
        <fullName evidence="1">Uncharacterized protein</fullName>
    </submittedName>
</protein>
<dbReference type="AlphaFoldDB" id="A0A166AUJ3"/>
<organism evidence="1 2">
    <name type="scientific">Sistotremastrum suecicum HHB10207 ss-3</name>
    <dbReference type="NCBI Taxonomy" id="1314776"/>
    <lineage>
        <taxon>Eukaryota</taxon>
        <taxon>Fungi</taxon>
        <taxon>Dikarya</taxon>
        <taxon>Basidiomycota</taxon>
        <taxon>Agaricomycotina</taxon>
        <taxon>Agaricomycetes</taxon>
        <taxon>Sistotremastrales</taxon>
        <taxon>Sistotremastraceae</taxon>
        <taxon>Sistotremastrum</taxon>
    </lineage>
</organism>
<proteinExistence type="predicted"/>
<gene>
    <name evidence="1" type="ORF">SISSUDRAFT_1051028</name>
</gene>
<name>A0A166AUJ3_9AGAM</name>
<evidence type="ECO:0000313" key="1">
    <source>
        <dbReference type="EMBL" id="KZT35690.1"/>
    </source>
</evidence>
<evidence type="ECO:0000313" key="2">
    <source>
        <dbReference type="Proteomes" id="UP000076798"/>
    </source>
</evidence>
<dbReference type="Proteomes" id="UP000076798">
    <property type="component" value="Unassembled WGS sequence"/>
</dbReference>
<accession>A0A166AUJ3</accession>
<reference evidence="1 2" key="1">
    <citation type="journal article" date="2016" name="Mol. Biol. Evol.">
        <title>Comparative Genomics of Early-Diverging Mushroom-Forming Fungi Provides Insights into the Origins of Lignocellulose Decay Capabilities.</title>
        <authorList>
            <person name="Nagy L.G."/>
            <person name="Riley R."/>
            <person name="Tritt A."/>
            <person name="Adam C."/>
            <person name="Daum C."/>
            <person name="Floudas D."/>
            <person name="Sun H."/>
            <person name="Yadav J.S."/>
            <person name="Pangilinan J."/>
            <person name="Larsson K.H."/>
            <person name="Matsuura K."/>
            <person name="Barry K."/>
            <person name="Labutti K."/>
            <person name="Kuo R."/>
            <person name="Ohm R.A."/>
            <person name="Bhattacharya S.S."/>
            <person name="Shirouzu T."/>
            <person name="Yoshinaga Y."/>
            <person name="Martin F.M."/>
            <person name="Grigoriev I.V."/>
            <person name="Hibbett D.S."/>
        </authorList>
    </citation>
    <scope>NUCLEOTIDE SEQUENCE [LARGE SCALE GENOMIC DNA]</scope>
    <source>
        <strain evidence="1 2">HHB10207 ss-3</strain>
    </source>
</reference>
<dbReference type="EMBL" id="KV428131">
    <property type="protein sequence ID" value="KZT35690.1"/>
    <property type="molecule type" value="Genomic_DNA"/>
</dbReference>
<keyword evidence="2" id="KW-1185">Reference proteome</keyword>
<sequence>MAVSAMYTNPNNTRAEVMAQCELQTGTASSIDPSSSHPALIHVILEQENQQPDLRNIDSSAKECGCDLHNPVKKCPEHEYQLESERLALQELRDAFDPSENLPEDEDAFLAFVAQRIRCEVLVPGVQEIMWQSARTHKTFSLATQLRQFSKVSDRIYLVSSTISTRV</sequence>